<evidence type="ECO:0000256" key="5">
    <source>
        <dbReference type="ARBA" id="ARBA00022989"/>
    </source>
</evidence>
<feature type="transmembrane region" description="Helical" evidence="7">
    <location>
        <begin position="387"/>
        <end position="405"/>
    </location>
</feature>
<sequence>MHLLVRWTPGLSRAEILHGCRLAFAAWLAFTIASFLHVENAFWAAMPVWVVAQSAKGLLLERAFYRIAGTLIGAAAGFGLLRLGGGPYMALALLGLWVGLAGALAQMLRGVHAYGAMMAGMSAAVVALPAVLNPALSYEFAIARVECTLVGVVVVTLVTALWTPDSPRAEFYGRVRQLGRDAVDFAAAVLRGLPPEAAEAREREILRELAEVQETASLVTAGSIEGYRRLHHVQRLTLAALAVMAEARAYLARQQAADDAALAAHLSALAGTLLAPEPPEPDLAPVVAADPALAEAVARLVAVEAAFRAEPDSADARSFGSKVLYLAPWLDVRLAAEAGLLAGGATTLAGMLGYASGWGPGELAALGICIFSMVLSSMPAPERFAPMMLKGVLAGVAAALLYRFLVQPHVTTLPMLSLSLVPFLLAGGLARAARRTAGPAIDANMCFMLAGQAVLPPVTDAFTILNETSALLLAAVVATTGFRFMPPRAPRQAARALRAIRRDLRRLAQAGGGVDVGREWARGARQVLRLGLHLDRAATAGASPGSSLLAVLNLGLALLDLRELAARDAAAGAALDAFRRLERDPDGVAAELERRAEDAAEELAGALRTAAAALRASRGLLGDPQG</sequence>
<dbReference type="InterPro" id="IPR006726">
    <property type="entry name" value="PHBA_efflux_AaeB/fusaric-R"/>
</dbReference>
<evidence type="ECO:0000313" key="9">
    <source>
        <dbReference type="Proteomes" id="UP000325255"/>
    </source>
</evidence>
<feature type="transmembrane region" description="Helical" evidence="7">
    <location>
        <begin position="87"/>
        <end position="105"/>
    </location>
</feature>
<evidence type="ECO:0000256" key="2">
    <source>
        <dbReference type="ARBA" id="ARBA00022448"/>
    </source>
</evidence>
<dbReference type="PANTHER" id="PTHR30509">
    <property type="entry name" value="P-HYDROXYBENZOIC ACID EFFLUX PUMP SUBUNIT-RELATED"/>
    <property type="match status" value="1"/>
</dbReference>
<keyword evidence="9" id="KW-1185">Reference proteome</keyword>
<organism evidence="8 9">
    <name type="scientific">Rhodovastum atsumiense</name>
    <dbReference type="NCBI Taxonomy" id="504468"/>
    <lineage>
        <taxon>Bacteria</taxon>
        <taxon>Pseudomonadati</taxon>
        <taxon>Pseudomonadota</taxon>
        <taxon>Alphaproteobacteria</taxon>
        <taxon>Acetobacterales</taxon>
        <taxon>Acetobacteraceae</taxon>
        <taxon>Rhodovastum</taxon>
    </lineage>
</organism>
<comment type="caution">
    <text evidence="8">The sequence shown here is derived from an EMBL/GenBank/DDBJ whole genome shotgun (WGS) entry which is preliminary data.</text>
</comment>
<feature type="transmembrane region" description="Helical" evidence="7">
    <location>
        <begin position="363"/>
        <end position="380"/>
    </location>
</feature>
<dbReference type="PANTHER" id="PTHR30509:SF9">
    <property type="entry name" value="MULTIDRUG RESISTANCE PROTEIN MDTO"/>
    <property type="match status" value="1"/>
</dbReference>
<dbReference type="AlphaFoldDB" id="A0A5M6IQU6"/>
<dbReference type="GO" id="GO:0022857">
    <property type="term" value="F:transmembrane transporter activity"/>
    <property type="evidence" value="ECO:0007669"/>
    <property type="project" value="InterPro"/>
</dbReference>
<protein>
    <recommendedName>
        <fullName evidence="10">FUSC family protein</fullName>
    </recommendedName>
</protein>
<name>A0A5M6IQU6_9PROT</name>
<dbReference type="EMBL" id="VWPK01000029">
    <property type="protein sequence ID" value="KAA5610660.1"/>
    <property type="molecule type" value="Genomic_DNA"/>
</dbReference>
<dbReference type="RefSeq" id="WP_150042247.1">
    <property type="nucleotide sequence ID" value="NZ_OW485601.1"/>
</dbReference>
<feature type="transmembrane region" description="Helical" evidence="7">
    <location>
        <begin position="63"/>
        <end position="81"/>
    </location>
</feature>
<feature type="transmembrane region" description="Helical" evidence="7">
    <location>
        <begin position="24"/>
        <end position="51"/>
    </location>
</feature>
<feature type="transmembrane region" description="Helical" evidence="7">
    <location>
        <begin position="117"/>
        <end position="136"/>
    </location>
</feature>
<gene>
    <name evidence="8" type="ORF">F1189_17955</name>
</gene>
<keyword evidence="4 7" id="KW-0812">Transmembrane</keyword>
<keyword evidence="5 7" id="KW-1133">Transmembrane helix</keyword>
<evidence type="ECO:0000256" key="1">
    <source>
        <dbReference type="ARBA" id="ARBA00004651"/>
    </source>
</evidence>
<evidence type="ECO:0000256" key="6">
    <source>
        <dbReference type="ARBA" id="ARBA00023136"/>
    </source>
</evidence>
<comment type="subcellular location">
    <subcellularLocation>
        <location evidence="1">Cell membrane</location>
        <topology evidence="1">Multi-pass membrane protein</topology>
    </subcellularLocation>
</comment>
<evidence type="ECO:0000256" key="4">
    <source>
        <dbReference type="ARBA" id="ARBA00022692"/>
    </source>
</evidence>
<feature type="transmembrane region" description="Helical" evidence="7">
    <location>
        <begin position="142"/>
        <end position="162"/>
    </location>
</feature>
<keyword evidence="6 7" id="KW-0472">Membrane</keyword>
<keyword evidence="3" id="KW-1003">Cell membrane</keyword>
<keyword evidence="2" id="KW-0813">Transport</keyword>
<evidence type="ECO:0000256" key="3">
    <source>
        <dbReference type="ARBA" id="ARBA00022475"/>
    </source>
</evidence>
<dbReference type="Proteomes" id="UP000325255">
    <property type="component" value="Unassembled WGS sequence"/>
</dbReference>
<feature type="transmembrane region" description="Helical" evidence="7">
    <location>
        <begin position="411"/>
        <end position="430"/>
    </location>
</feature>
<dbReference type="GO" id="GO:0005886">
    <property type="term" value="C:plasma membrane"/>
    <property type="evidence" value="ECO:0007669"/>
    <property type="project" value="UniProtKB-SubCell"/>
</dbReference>
<proteinExistence type="predicted"/>
<reference evidence="8 9" key="1">
    <citation type="submission" date="2019-09" db="EMBL/GenBank/DDBJ databases">
        <title>Genome sequence of Rhodovastum atsumiense, a diverse member of the Acetobacteraceae family of non-sulfur purple photosynthetic bacteria.</title>
        <authorList>
            <person name="Meyer T."/>
            <person name="Kyndt J."/>
        </authorList>
    </citation>
    <scope>NUCLEOTIDE SEQUENCE [LARGE SCALE GENOMIC DNA]</scope>
    <source>
        <strain evidence="8 9">DSM 21279</strain>
    </source>
</reference>
<evidence type="ECO:0000313" key="8">
    <source>
        <dbReference type="EMBL" id="KAA5610660.1"/>
    </source>
</evidence>
<evidence type="ECO:0008006" key="10">
    <source>
        <dbReference type="Google" id="ProtNLM"/>
    </source>
</evidence>
<evidence type="ECO:0000256" key="7">
    <source>
        <dbReference type="SAM" id="Phobius"/>
    </source>
</evidence>
<dbReference type="OrthoDB" id="8005649at2"/>
<accession>A0A5M6IQU6</accession>
<dbReference type="Pfam" id="PF04632">
    <property type="entry name" value="FUSC"/>
    <property type="match status" value="1"/>
</dbReference>